<evidence type="ECO:0000313" key="1">
    <source>
        <dbReference type="EMBL" id="KAJ2970837.1"/>
    </source>
</evidence>
<reference evidence="1" key="1">
    <citation type="submission" date="2022-08" db="EMBL/GenBank/DDBJ databases">
        <title>Genome Sequence of Lecanicillium fungicola.</title>
        <authorList>
            <person name="Buettner E."/>
        </authorList>
    </citation>
    <scope>NUCLEOTIDE SEQUENCE</scope>
    <source>
        <strain evidence="1">Babe33</strain>
    </source>
</reference>
<gene>
    <name evidence="1" type="ORF">NQ176_g7991</name>
</gene>
<sequence length="85" mass="9447">MVKIVSDSQYSINCVTQWATAWKRKGWVTAQNEPVKNQDIIRAVLAKMEERTKAGGLTQFEWVKGHASDRGNQAADALAVRGAKM</sequence>
<evidence type="ECO:0000313" key="2">
    <source>
        <dbReference type="Proteomes" id="UP001143910"/>
    </source>
</evidence>
<organism evidence="1 2">
    <name type="scientific">Zarea fungicola</name>
    <dbReference type="NCBI Taxonomy" id="93591"/>
    <lineage>
        <taxon>Eukaryota</taxon>
        <taxon>Fungi</taxon>
        <taxon>Dikarya</taxon>
        <taxon>Ascomycota</taxon>
        <taxon>Pezizomycotina</taxon>
        <taxon>Sordariomycetes</taxon>
        <taxon>Hypocreomycetidae</taxon>
        <taxon>Hypocreales</taxon>
        <taxon>Cordycipitaceae</taxon>
        <taxon>Zarea</taxon>
    </lineage>
</organism>
<protein>
    <submittedName>
        <fullName evidence="1">Uncharacterized protein</fullName>
    </submittedName>
</protein>
<comment type="caution">
    <text evidence="1">The sequence shown here is derived from an EMBL/GenBank/DDBJ whole genome shotgun (WGS) entry which is preliminary data.</text>
</comment>
<dbReference type="EMBL" id="JANJQO010001458">
    <property type="protein sequence ID" value="KAJ2970837.1"/>
    <property type="molecule type" value="Genomic_DNA"/>
</dbReference>
<name>A0ACC1MUZ6_9HYPO</name>
<proteinExistence type="predicted"/>
<dbReference type="Proteomes" id="UP001143910">
    <property type="component" value="Unassembled WGS sequence"/>
</dbReference>
<accession>A0ACC1MUZ6</accession>
<keyword evidence="2" id="KW-1185">Reference proteome</keyword>